<dbReference type="Proteomes" id="UP000053237">
    <property type="component" value="Unassembled WGS sequence"/>
</dbReference>
<accession>A0A024GDE1</accession>
<evidence type="ECO:0000313" key="2">
    <source>
        <dbReference type="Proteomes" id="UP000053237"/>
    </source>
</evidence>
<dbReference type="GO" id="GO:0005762">
    <property type="term" value="C:mitochondrial large ribosomal subunit"/>
    <property type="evidence" value="ECO:0007669"/>
    <property type="project" value="InterPro"/>
</dbReference>
<gene>
    <name evidence="1" type="ORF">BN9_056900</name>
</gene>
<dbReference type="PANTHER" id="PTHR13359">
    <property type="entry name" value="39S RIBOSOMAL PROTEIN L40, MITOCHONDRIAL"/>
    <property type="match status" value="1"/>
</dbReference>
<dbReference type="InterPro" id="IPR039145">
    <property type="entry name" value="Ribosomal_mL40_metazoa/plant"/>
</dbReference>
<comment type="caution">
    <text evidence="1">The sequence shown here is derived from an EMBL/GenBank/DDBJ whole genome shotgun (WGS) entry which is preliminary data.</text>
</comment>
<dbReference type="EMBL" id="CAIX01000081">
    <property type="protein sequence ID" value="CCI44866.1"/>
    <property type="molecule type" value="Genomic_DNA"/>
</dbReference>
<dbReference type="PANTHER" id="PTHR13359:SF2">
    <property type="entry name" value="LARGE RIBOSOMAL SUBUNIT PROTEIN ML40"/>
    <property type="match status" value="1"/>
</dbReference>
<protein>
    <submittedName>
        <fullName evidence="1">Uncharacterized protein</fullName>
    </submittedName>
</protein>
<dbReference type="AlphaFoldDB" id="A0A024GDE1"/>
<proteinExistence type="predicted"/>
<name>A0A024GDE1_9STRA</name>
<sequence>MTDTNCITDILDSFIEMSCWRATFPFSRTCSATTVRHNSVVLNRRSVNSLFCRFASSHKNKSDDADFELTLRALRGVPPENAKPFTEEEKEQHRIIGHRYNRMTSIKHNHWQRDLQTKIDLKWKAINALPKELQEEALEEDYDPIPPGSYIPSWTPPIKGFRLKDQAIELREEYND</sequence>
<reference evidence="1 2" key="1">
    <citation type="submission" date="2012-05" db="EMBL/GenBank/DDBJ databases">
        <title>Recombination and specialization in a pathogen metapopulation.</title>
        <authorList>
            <person name="Gardiner A."/>
            <person name="Kemen E."/>
            <person name="Schultz-Larsen T."/>
            <person name="MacLean D."/>
            <person name="Van Oosterhout C."/>
            <person name="Jones J.D.G."/>
        </authorList>
    </citation>
    <scope>NUCLEOTIDE SEQUENCE [LARGE SCALE GENOMIC DNA]</scope>
    <source>
        <strain evidence="1 2">Ac Nc2</strain>
    </source>
</reference>
<dbReference type="Gene3D" id="6.10.250.3440">
    <property type="match status" value="1"/>
</dbReference>
<organism evidence="1 2">
    <name type="scientific">Albugo candida</name>
    <dbReference type="NCBI Taxonomy" id="65357"/>
    <lineage>
        <taxon>Eukaryota</taxon>
        <taxon>Sar</taxon>
        <taxon>Stramenopiles</taxon>
        <taxon>Oomycota</taxon>
        <taxon>Peronosporomycetes</taxon>
        <taxon>Albuginales</taxon>
        <taxon>Albuginaceae</taxon>
        <taxon>Albugo</taxon>
    </lineage>
</organism>
<dbReference type="OrthoDB" id="64875at2759"/>
<keyword evidence="2" id="KW-1185">Reference proteome</keyword>
<dbReference type="InParanoid" id="A0A024GDE1"/>
<evidence type="ECO:0000313" key="1">
    <source>
        <dbReference type="EMBL" id="CCI44866.1"/>
    </source>
</evidence>